<feature type="domain" description="Response regulatory" evidence="3">
    <location>
        <begin position="5"/>
        <end position="120"/>
    </location>
</feature>
<dbReference type="SUPFAM" id="SSF52172">
    <property type="entry name" value="CheY-like"/>
    <property type="match status" value="1"/>
</dbReference>
<dbReference type="Pfam" id="PF00072">
    <property type="entry name" value="Response_reg"/>
    <property type="match status" value="1"/>
</dbReference>
<reference evidence="5" key="1">
    <citation type="submission" date="2021-01" db="EMBL/GenBank/DDBJ databases">
        <title>Whole genome shotgun sequence of Planosporangium flavigriseum NBRC 105377.</title>
        <authorList>
            <person name="Komaki H."/>
            <person name="Tamura T."/>
        </authorList>
    </citation>
    <scope>NUCLEOTIDE SEQUENCE</scope>
    <source>
        <strain evidence="5">NBRC 105377</strain>
    </source>
</reference>
<evidence type="ECO:0000256" key="2">
    <source>
        <dbReference type="PROSITE-ProRule" id="PRU00169"/>
    </source>
</evidence>
<dbReference type="InterPro" id="IPR001789">
    <property type="entry name" value="Sig_transdc_resp-reg_receiver"/>
</dbReference>
<accession>A0A8J3LNM5</accession>
<dbReference type="GO" id="GO:0000160">
    <property type="term" value="P:phosphorelay signal transduction system"/>
    <property type="evidence" value="ECO:0007669"/>
    <property type="project" value="InterPro"/>
</dbReference>
<evidence type="ECO:0000256" key="1">
    <source>
        <dbReference type="ARBA" id="ARBA00022553"/>
    </source>
</evidence>
<evidence type="ECO:0000259" key="3">
    <source>
        <dbReference type="PROSITE" id="PS50110"/>
    </source>
</evidence>
<evidence type="ECO:0000313" key="6">
    <source>
        <dbReference type="Proteomes" id="UP000653674"/>
    </source>
</evidence>
<dbReference type="InterPro" id="IPR011006">
    <property type="entry name" value="CheY-like_superfamily"/>
</dbReference>
<dbReference type="PROSITE" id="PS50110">
    <property type="entry name" value="RESPONSE_REGULATORY"/>
    <property type="match status" value="1"/>
</dbReference>
<dbReference type="Pfam" id="PF08668">
    <property type="entry name" value="HDOD"/>
    <property type="match status" value="1"/>
</dbReference>
<dbReference type="RefSeq" id="WP_168080094.1">
    <property type="nucleotide sequence ID" value="NZ_BAAAQJ010000010.1"/>
</dbReference>
<dbReference type="EMBL" id="BONU01000057">
    <property type="protein sequence ID" value="GIG76463.1"/>
    <property type="molecule type" value="Genomic_DNA"/>
</dbReference>
<dbReference type="Proteomes" id="UP000653674">
    <property type="component" value="Unassembled WGS sequence"/>
</dbReference>
<proteinExistence type="predicted"/>
<protein>
    <submittedName>
        <fullName evidence="5">Two-component system response regulator</fullName>
    </submittedName>
</protein>
<dbReference type="SUPFAM" id="SSF109604">
    <property type="entry name" value="HD-domain/PDEase-like"/>
    <property type="match status" value="1"/>
</dbReference>
<dbReference type="SMART" id="SM00448">
    <property type="entry name" value="REC"/>
    <property type="match status" value="1"/>
</dbReference>
<evidence type="ECO:0000259" key="4">
    <source>
        <dbReference type="PROSITE" id="PS51833"/>
    </source>
</evidence>
<dbReference type="PANTHER" id="PTHR44591">
    <property type="entry name" value="STRESS RESPONSE REGULATOR PROTEIN 1"/>
    <property type="match status" value="1"/>
</dbReference>
<name>A0A8J3LNM5_9ACTN</name>
<sequence>MTKARILFVDDEPRILDGLRRSLRGKRGEWDMTFVTSGAEALDLLAESPHDVVVSDMRMPGMDGAELLTHVSVRHPEVARVVLSGHTEQEAAIKVAVAGHRFLTKPSDAENVIAVIEQLTYRTSSTHGAEARRIAGAVRALPTLPAHVDRLTAVLGAADLDISDAAQAAFHDVGLTAKLLQLSNSAFFGARARVASVESCLSALGLPTFQALVNAGQVLWSSTQWGPDVERDLGIMWRHAVATAHLVGFIASPANRPFAQAAALLQHVGRFGCLTAVGSDSEVTMSLAATDFQGVPYLDIGVELLHLWDLPYPIVAAVAERDLRHRPPSSGLGVSAAVRVAHLLIQQTDARYPDNDTHDDELAELLAHPQLEPYPTDWRSAAQEASAKAEQWSIGE</sequence>
<keyword evidence="1 2" id="KW-0597">Phosphoprotein</keyword>
<dbReference type="Gene3D" id="1.10.3210.10">
    <property type="entry name" value="Hypothetical protein af1432"/>
    <property type="match status" value="1"/>
</dbReference>
<comment type="caution">
    <text evidence="5">The sequence shown here is derived from an EMBL/GenBank/DDBJ whole genome shotgun (WGS) entry which is preliminary data.</text>
</comment>
<dbReference type="InterPro" id="IPR050595">
    <property type="entry name" value="Bact_response_regulator"/>
</dbReference>
<feature type="domain" description="HDOD" evidence="4">
    <location>
        <begin position="141"/>
        <end position="324"/>
    </location>
</feature>
<gene>
    <name evidence="5" type="ORF">Pfl04_48670</name>
</gene>
<dbReference type="PANTHER" id="PTHR44591:SF19">
    <property type="entry name" value="TWO-COMPONENT RESPONSE REGULATOR-RELATED"/>
    <property type="match status" value="1"/>
</dbReference>
<organism evidence="5 6">
    <name type="scientific">Planosporangium flavigriseum</name>
    <dbReference type="NCBI Taxonomy" id="373681"/>
    <lineage>
        <taxon>Bacteria</taxon>
        <taxon>Bacillati</taxon>
        <taxon>Actinomycetota</taxon>
        <taxon>Actinomycetes</taxon>
        <taxon>Micromonosporales</taxon>
        <taxon>Micromonosporaceae</taxon>
        <taxon>Planosporangium</taxon>
    </lineage>
</organism>
<feature type="modified residue" description="4-aspartylphosphate" evidence="2">
    <location>
        <position position="56"/>
    </location>
</feature>
<keyword evidence="6" id="KW-1185">Reference proteome</keyword>
<dbReference type="PROSITE" id="PS51833">
    <property type="entry name" value="HDOD"/>
    <property type="match status" value="1"/>
</dbReference>
<dbReference type="InterPro" id="IPR013976">
    <property type="entry name" value="HDOD"/>
</dbReference>
<dbReference type="CDD" id="cd17569">
    <property type="entry name" value="REC_HupR-like"/>
    <property type="match status" value="1"/>
</dbReference>
<dbReference type="AlphaFoldDB" id="A0A8J3LNM5"/>
<evidence type="ECO:0000313" key="5">
    <source>
        <dbReference type="EMBL" id="GIG76463.1"/>
    </source>
</evidence>
<dbReference type="Gene3D" id="3.40.50.2300">
    <property type="match status" value="1"/>
</dbReference>